<protein>
    <submittedName>
        <fullName evidence="1">Uncharacterized protein</fullName>
    </submittedName>
</protein>
<keyword evidence="2" id="KW-1185">Reference proteome</keyword>
<proteinExistence type="predicted"/>
<gene>
    <name evidence="1" type="ORF">RRG08_043368</name>
</gene>
<evidence type="ECO:0000313" key="2">
    <source>
        <dbReference type="Proteomes" id="UP001283361"/>
    </source>
</evidence>
<reference evidence="1" key="1">
    <citation type="journal article" date="2023" name="G3 (Bethesda)">
        <title>A reference genome for the long-term kleptoplast-retaining sea slug Elysia crispata morphotype clarki.</title>
        <authorList>
            <person name="Eastman K.E."/>
            <person name="Pendleton A.L."/>
            <person name="Shaikh M.A."/>
            <person name="Suttiyut T."/>
            <person name="Ogas R."/>
            <person name="Tomko P."/>
            <person name="Gavelis G."/>
            <person name="Widhalm J.R."/>
            <person name="Wisecaver J.H."/>
        </authorList>
    </citation>
    <scope>NUCLEOTIDE SEQUENCE</scope>
    <source>
        <strain evidence="1">ECLA1</strain>
    </source>
</reference>
<comment type="caution">
    <text evidence="1">The sequence shown here is derived from an EMBL/GenBank/DDBJ whole genome shotgun (WGS) entry which is preliminary data.</text>
</comment>
<name>A0AAE1DA85_9GAST</name>
<evidence type="ECO:0000313" key="1">
    <source>
        <dbReference type="EMBL" id="KAK3763081.1"/>
    </source>
</evidence>
<dbReference type="Proteomes" id="UP001283361">
    <property type="component" value="Unassembled WGS sequence"/>
</dbReference>
<sequence>MSASTSLDSLKFLASAGRYLERHGKLYFLNVCLRTDAVIEAEGKQVQDRDKVITLQARKSTEDVNIAWARHFLTNDESDEGPRGFSPPYLSLSETNRWSLV</sequence>
<dbReference type="AlphaFoldDB" id="A0AAE1DA85"/>
<organism evidence="1 2">
    <name type="scientific">Elysia crispata</name>
    <name type="common">lettuce slug</name>
    <dbReference type="NCBI Taxonomy" id="231223"/>
    <lineage>
        <taxon>Eukaryota</taxon>
        <taxon>Metazoa</taxon>
        <taxon>Spiralia</taxon>
        <taxon>Lophotrochozoa</taxon>
        <taxon>Mollusca</taxon>
        <taxon>Gastropoda</taxon>
        <taxon>Heterobranchia</taxon>
        <taxon>Euthyneura</taxon>
        <taxon>Panpulmonata</taxon>
        <taxon>Sacoglossa</taxon>
        <taxon>Placobranchoidea</taxon>
        <taxon>Plakobranchidae</taxon>
        <taxon>Elysia</taxon>
    </lineage>
</organism>
<accession>A0AAE1DA85</accession>
<dbReference type="EMBL" id="JAWDGP010004608">
    <property type="protein sequence ID" value="KAK3763081.1"/>
    <property type="molecule type" value="Genomic_DNA"/>
</dbReference>